<evidence type="ECO:0000256" key="9">
    <source>
        <dbReference type="SAM" id="MobiDB-lite"/>
    </source>
</evidence>
<feature type="region of interest" description="Disordered" evidence="9">
    <location>
        <begin position="231"/>
        <end position="257"/>
    </location>
</feature>
<keyword evidence="6 8" id="KW-0539">Nucleus</keyword>
<evidence type="ECO:0000256" key="4">
    <source>
        <dbReference type="ARBA" id="ARBA00022737"/>
    </source>
</evidence>
<keyword evidence="7" id="KW-0863">Zinc-finger</keyword>
<dbReference type="InterPro" id="IPR010402">
    <property type="entry name" value="CCT_domain"/>
</dbReference>
<dbReference type="Proteomes" id="UP001497512">
    <property type="component" value="Chromosome 8"/>
</dbReference>
<evidence type="ECO:0000256" key="3">
    <source>
        <dbReference type="ARBA" id="ARBA00022723"/>
    </source>
</evidence>
<comment type="subcellular location">
    <subcellularLocation>
        <location evidence="1 8">Nucleus</location>
    </subcellularLocation>
</comment>
<keyword evidence="5" id="KW-0862">Zinc</keyword>
<evidence type="ECO:0000256" key="6">
    <source>
        <dbReference type="ARBA" id="ARBA00023242"/>
    </source>
</evidence>
<dbReference type="SMART" id="SM00336">
    <property type="entry name" value="BBOX"/>
    <property type="match status" value="1"/>
</dbReference>
<name>A0ABP0UYR6_9BRYO</name>
<feature type="region of interest" description="Disordered" evidence="9">
    <location>
        <begin position="269"/>
        <end position="304"/>
    </location>
</feature>
<organism evidence="12 13">
    <name type="scientific">Sphagnum troendelagicum</name>
    <dbReference type="NCBI Taxonomy" id="128251"/>
    <lineage>
        <taxon>Eukaryota</taxon>
        <taxon>Viridiplantae</taxon>
        <taxon>Streptophyta</taxon>
        <taxon>Embryophyta</taxon>
        <taxon>Bryophyta</taxon>
        <taxon>Sphagnophytina</taxon>
        <taxon>Sphagnopsida</taxon>
        <taxon>Sphagnales</taxon>
        <taxon>Sphagnaceae</taxon>
        <taxon>Sphagnum</taxon>
    </lineage>
</organism>
<feature type="compositionally biased region" description="Polar residues" evidence="9">
    <location>
        <begin position="278"/>
        <end position="304"/>
    </location>
</feature>
<evidence type="ECO:0000256" key="5">
    <source>
        <dbReference type="ARBA" id="ARBA00022833"/>
    </source>
</evidence>
<dbReference type="EMBL" id="OZ019900">
    <property type="protein sequence ID" value="CAK9233768.1"/>
    <property type="molecule type" value="Genomic_DNA"/>
</dbReference>
<evidence type="ECO:0000259" key="10">
    <source>
        <dbReference type="PROSITE" id="PS50119"/>
    </source>
</evidence>
<gene>
    <name evidence="12" type="ORF">CSSPTR1EN2_LOCUS21681</name>
</gene>
<feature type="region of interest" description="Disordered" evidence="9">
    <location>
        <begin position="413"/>
        <end position="432"/>
    </location>
</feature>
<reference evidence="12" key="1">
    <citation type="submission" date="2024-02" db="EMBL/GenBank/DDBJ databases">
        <authorList>
            <consortium name="ELIXIR-Norway"/>
            <consortium name="Elixir Norway"/>
        </authorList>
    </citation>
    <scope>NUCLEOTIDE SEQUENCE</scope>
</reference>
<feature type="domain" description="B box-type" evidence="10">
    <location>
        <begin position="9"/>
        <end position="56"/>
    </location>
</feature>
<feature type="domain" description="CCT" evidence="11">
    <location>
        <begin position="512"/>
        <end position="554"/>
    </location>
</feature>
<keyword evidence="4" id="KW-0677">Repeat</keyword>
<dbReference type="CDD" id="cd19821">
    <property type="entry name" value="Bbox1_BBX-like"/>
    <property type="match status" value="1"/>
</dbReference>
<proteinExistence type="inferred from homology"/>
<accession>A0ABP0UYR6</accession>
<protein>
    <recommendedName>
        <fullName evidence="14">CONSTANS-like protein</fullName>
    </recommendedName>
</protein>
<dbReference type="PANTHER" id="PTHR31717:SF45">
    <property type="entry name" value="ZINC FINGER PROTEIN CONSTANS-LIKE 14-RELATED"/>
    <property type="match status" value="1"/>
</dbReference>
<sequence>MTFVKNIERAGGACDFCGEGRATVYCRADSARLCLSCDRHVHGANALSRRHLRTLLCEGCNLRPSAVRCPEENNVGLCQSCDWDSHGRMRRRRNSNSNSSSSTAVVVATSAASSQHLTRHPFDCFSGCPSAAELSILWGCDLLTHAAAAAAPPPPRSLAGFNSGGSGNCRGRVGPVAAAAFAAIISGGGGGGAVLLGKGGNGSKHQSREAIVQQLQKLQLLDPQQVQQQQQMEAPMLLQSSSKKQHPVSFVSSPSQPLQAAAAVLDQNQMQQYQQQQPETSPNQPLHSKSDTTTTANLQSSSDSQILTPLEMMMMLPKTEACNNNNGLIMQGGDAAFSHSSSSCQQQLWGQNMQDLGICKGGEEDRDPCEGFSMADLSFDNYEDIFSCTQGMSSACFDDIQAEEAGCTGAMSGSQSQVYESRSAGPPPSPERTEVGMMMMGAMGLSKNLNMDMQQLVMRPTGSSLSLSLSGLSGDDSGDYYDCTTAVSSMLINADPSWGPTSPDSGALTQARDSAMLRYKEKKKNRKFDKKIRYESRKERADIRKRVKGRFVKAGQPFDYDPTGPTRSF</sequence>
<dbReference type="InterPro" id="IPR049808">
    <property type="entry name" value="CONSTANS-like_Bbox1"/>
</dbReference>
<dbReference type="InterPro" id="IPR000315">
    <property type="entry name" value="Znf_B-box"/>
</dbReference>
<evidence type="ECO:0000259" key="11">
    <source>
        <dbReference type="PROSITE" id="PS51017"/>
    </source>
</evidence>
<dbReference type="PROSITE" id="PS51017">
    <property type="entry name" value="CCT"/>
    <property type="match status" value="1"/>
</dbReference>
<keyword evidence="13" id="KW-1185">Reference proteome</keyword>
<dbReference type="PANTHER" id="PTHR31717">
    <property type="entry name" value="ZINC FINGER PROTEIN CONSTANS-LIKE 10"/>
    <property type="match status" value="1"/>
</dbReference>
<evidence type="ECO:0000256" key="2">
    <source>
        <dbReference type="ARBA" id="ARBA00010024"/>
    </source>
</evidence>
<dbReference type="Pfam" id="PF06203">
    <property type="entry name" value="CCT"/>
    <property type="match status" value="1"/>
</dbReference>
<keyword evidence="3" id="KW-0479">Metal-binding</keyword>
<dbReference type="PROSITE" id="PS50119">
    <property type="entry name" value="ZF_BBOX"/>
    <property type="match status" value="1"/>
</dbReference>
<evidence type="ECO:0008006" key="14">
    <source>
        <dbReference type="Google" id="ProtNLM"/>
    </source>
</evidence>
<evidence type="ECO:0000313" key="12">
    <source>
        <dbReference type="EMBL" id="CAK9233768.1"/>
    </source>
</evidence>
<evidence type="ECO:0000256" key="1">
    <source>
        <dbReference type="ARBA" id="ARBA00004123"/>
    </source>
</evidence>
<evidence type="ECO:0000313" key="13">
    <source>
        <dbReference type="Proteomes" id="UP001497512"/>
    </source>
</evidence>
<evidence type="ECO:0000256" key="7">
    <source>
        <dbReference type="PROSITE-ProRule" id="PRU00024"/>
    </source>
</evidence>
<comment type="similarity">
    <text evidence="2">Belongs to the CONSTANS family.</text>
</comment>
<evidence type="ECO:0000256" key="8">
    <source>
        <dbReference type="PROSITE-ProRule" id="PRU00357"/>
    </source>
</evidence>